<comment type="caution">
    <text evidence="1">The sequence shown here is derived from an EMBL/GenBank/DDBJ whole genome shotgun (WGS) entry which is preliminary data.</text>
</comment>
<proteinExistence type="predicted"/>
<accession>A0AAV1N0E7</accession>
<name>A0AAV1N0E7_SCOSC</name>
<evidence type="ECO:0000313" key="1">
    <source>
        <dbReference type="EMBL" id="CAK6952533.1"/>
    </source>
</evidence>
<reference evidence="1 2" key="1">
    <citation type="submission" date="2024-01" db="EMBL/GenBank/DDBJ databases">
        <authorList>
            <person name="Alioto T."/>
            <person name="Alioto T."/>
            <person name="Gomez Garrido J."/>
        </authorList>
    </citation>
    <scope>NUCLEOTIDE SEQUENCE [LARGE SCALE GENOMIC DNA]</scope>
</reference>
<evidence type="ECO:0000313" key="2">
    <source>
        <dbReference type="Proteomes" id="UP001314229"/>
    </source>
</evidence>
<gene>
    <name evidence="1" type="ORF">FSCOSCO3_A001916</name>
</gene>
<organism evidence="1 2">
    <name type="scientific">Scomber scombrus</name>
    <name type="common">Atlantic mackerel</name>
    <name type="synonym">Scomber vernalis</name>
    <dbReference type="NCBI Taxonomy" id="13677"/>
    <lineage>
        <taxon>Eukaryota</taxon>
        <taxon>Metazoa</taxon>
        <taxon>Chordata</taxon>
        <taxon>Craniata</taxon>
        <taxon>Vertebrata</taxon>
        <taxon>Euteleostomi</taxon>
        <taxon>Actinopterygii</taxon>
        <taxon>Neopterygii</taxon>
        <taxon>Teleostei</taxon>
        <taxon>Neoteleostei</taxon>
        <taxon>Acanthomorphata</taxon>
        <taxon>Pelagiaria</taxon>
        <taxon>Scombriformes</taxon>
        <taxon>Scombridae</taxon>
        <taxon>Scomber</taxon>
    </lineage>
</organism>
<protein>
    <submittedName>
        <fullName evidence="1">PREDICTED: uncharacterized protein LOC103362665 isoform X4</fullName>
    </submittedName>
</protein>
<dbReference type="EMBL" id="CAWUFR010000010">
    <property type="protein sequence ID" value="CAK6952533.1"/>
    <property type="molecule type" value="Genomic_DNA"/>
</dbReference>
<sequence length="135" mass="15334">MDTKASEVKISNIERSVRSPCSSPPVLRYGKAKILKILQAVSSEQPVSLHRVVLHSLRFCSDIHINGPSFSGLVGFLSCVWSALIWTRSLHCHPYSDSGSMCQNHTRAVLHVSYSNNCFHFQYRFFHGQRWTLVD</sequence>
<keyword evidence="2" id="KW-1185">Reference proteome</keyword>
<dbReference type="Proteomes" id="UP001314229">
    <property type="component" value="Unassembled WGS sequence"/>
</dbReference>
<dbReference type="AlphaFoldDB" id="A0AAV1N0E7"/>